<dbReference type="InterPro" id="IPR051310">
    <property type="entry name" value="MCP_chemotaxis"/>
</dbReference>
<dbReference type="Proteomes" id="UP001477870">
    <property type="component" value="Unassembled WGS sequence"/>
</dbReference>
<dbReference type="Pfam" id="PF00672">
    <property type="entry name" value="HAMP"/>
    <property type="match status" value="1"/>
</dbReference>
<dbReference type="Pfam" id="PF17202">
    <property type="entry name" value="sCache_3_3"/>
    <property type="match status" value="1"/>
</dbReference>
<dbReference type="Gene3D" id="1.10.287.950">
    <property type="entry name" value="Methyl-accepting chemotaxis protein"/>
    <property type="match status" value="1"/>
</dbReference>
<organism evidence="13 14">
    <name type="scientific">Ahrensia kielensis</name>
    <dbReference type="NCBI Taxonomy" id="76980"/>
    <lineage>
        <taxon>Bacteria</taxon>
        <taxon>Pseudomonadati</taxon>
        <taxon>Pseudomonadota</taxon>
        <taxon>Alphaproteobacteria</taxon>
        <taxon>Hyphomicrobiales</taxon>
        <taxon>Ahrensiaceae</taxon>
        <taxon>Ahrensia</taxon>
    </lineage>
</organism>
<feature type="transmembrane region" description="Helical" evidence="10">
    <location>
        <begin position="198"/>
        <end position="220"/>
    </location>
</feature>
<dbReference type="SUPFAM" id="SSF58104">
    <property type="entry name" value="Methyl-accepting chemotaxis protein (MCP) signaling domain"/>
    <property type="match status" value="1"/>
</dbReference>
<dbReference type="CDD" id="cd06225">
    <property type="entry name" value="HAMP"/>
    <property type="match status" value="1"/>
</dbReference>
<dbReference type="RefSeq" id="WP_342846175.1">
    <property type="nucleotide sequence ID" value="NZ_JBBMQO010000001.1"/>
</dbReference>
<feature type="transmembrane region" description="Helical" evidence="10">
    <location>
        <begin position="12"/>
        <end position="34"/>
    </location>
</feature>
<evidence type="ECO:0000259" key="11">
    <source>
        <dbReference type="PROSITE" id="PS50111"/>
    </source>
</evidence>
<evidence type="ECO:0000313" key="13">
    <source>
        <dbReference type="EMBL" id="MEM5500168.1"/>
    </source>
</evidence>
<gene>
    <name evidence="13" type="ORF">WNY59_01050</name>
</gene>
<evidence type="ECO:0000256" key="10">
    <source>
        <dbReference type="SAM" id="Phobius"/>
    </source>
</evidence>
<sequence>MNLLSRFGLVRTVTAIAVGTLLLSLVAVSIAISLNISGRIQEQAVASQNASLRTLATIAERDIPGAQVTWGKSGNVERIVMEAIPEEFSNHSMIDTVGRMTGETATIFAWDEETKDFWRRTTNIIKPDGNRAVGTQLGQNGAVYPVLTKGDTFRGEAVILGTPYYTIYQPIFSPDNKTIGIIYAGVRSEVINAQAIDMVWTVGISAIIVLGVAAVIMALFSSAILGPIPQLANTARKLAEGDFDAKIPYLENRNELGGLAQSLEVFRQSAIEKQAIEQQSTEARMATDNERQQNETAKLKQEGEIKVAVEEIGAALSRLSQGDLSVNIAGPFNEGLEKLRIDFNQAVQRMSATMTELRNEAFEIRSSTEEMRTSTDDLARRTEHQASSLEQTSAALEEITATVRNASERAEEASKMATEAEGSTINSRKVVANAVDAMSRIKTASGEISKIINVIDEIAFQTNLLALNAGVEAARAGEAGKGFAVVAQEVRELAQRSATAAKDIKALITKSGEEVEGGVRLVNETGEALKGISDHVHNINDQMHSIASSSREQTIGLGEINTAMTQMDSVTQQNAAMVEEATAVMHTLASGSEKLADLIAQFKLVENGTLGTHQRAA</sequence>
<evidence type="ECO:0000256" key="7">
    <source>
        <dbReference type="ARBA" id="ARBA00029447"/>
    </source>
</evidence>
<evidence type="ECO:0000259" key="12">
    <source>
        <dbReference type="PROSITE" id="PS50885"/>
    </source>
</evidence>
<dbReference type="SMART" id="SM00283">
    <property type="entry name" value="MA"/>
    <property type="match status" value="1"/>
</dbReference>
<keyword evidence="4 10" id="KW-0812">Transmembrane</keyword>
<accession>A0ABU9T210</accession>
<dbReference type="PROSITE" id="PS50111">
    <property type="entry name" value="CHEMOTAXIS_TRANSDUC_2"/>
    <property type="match status" value="1"/>
</dbReference>
<evidence type="ECO:0000256" key="8">
    <source>
        <dbReference type="PROSITE-ProRule" id="PRU00284"/>
    </source>
</evidence>
<comment type="caution">
    <text evidence="13">The sequence shown here is derived from an EMBL/GenBank/DDBJ whole genome shotgun (WGS) entry which is preliminary data.</text>
</comment>
<protein>
    <submittedName>
        <fullName evidence="13">Methyl-accepting chemotaxis protein</fullName>
    </submittedName>
</protein>
<dbReference type="Pfam" id="PF00015">
    <property type="entry name" value="MCPsignal"/>
    <property type="match status" value="1"/>
</dbReference>
<keyword evidence="14" id="KW-1185">Reference proteome</keyword>
<dbReference type="InterPro" id="IPR003660">
    <property type="entry name" value="HAMP_dom"/>
</dbReference>
<evidence type="ECO:0000256" key="9">
    <source>
        <dbReference type="SAM" id="MobiDB-lite"/>
    </source>
</evidence>
<dbReference type="PANTHER" id="PTHR43531:SF11">
    <property type="entry name" value="METHYL-ACCEPTING CHEMOTAXIS PROTEIN 3"/>
    <property type="match status" value="1"/>
</dbReference>
<feature type="region of interest" description="Disordered" evidence="9">
    <location>
        <begin position="367"/>
        <end position="391"/>
    </location>
</feature>
<comment type="subcellular location">
    <subcellularLocation>
        <location evidence="1">Cell membrane</location>
        <topology evidence="1">Multi-pass membrane protein</topology>
    </subcellularLocation>
</comment>
<feature type="compositionally biased region" description="Basic and acidic residues" evidence="9">
    <location>
        <begin position="367"/>
        <end position="384"/>
    </location>
</feature>
<keyword evidence="3" id="KW-0145">Chemotaxis</keyword>
<keyword evidence="5 10" id="KW-1133">Transmembrane helix</keyword>
<dbReference type="InterPro" id="IPR033463">
    <property type="entry name" value="sCache_3"/>
</dbReference>
<dbReference type="InterPro" id="IPR004089">
    <property type="entry name" value="MCPsignal_dom"/>
</dbReference>
<dbReference type="InterPro" id="IPR029151">
    <property type="entry name" value="Sensor-like_sf"/>
</dbReference>
<dbReference type="PANTHER" id="PTHR43531">
    <property type="entry name" value="PROTEIN ICFG"/>
    <property type="match status" value="1"/>
</dbReference>
<evidence type="ECO:0000256" key="4">
    <source>
        <dbReference type="ARBA" id="ARBA00022692"/>
    </source>
</evidence>
<dbReference type="EMBL" id="JBBMQO010000001">
    <property type="protein sequence ID" value="MEM5500168.1"/>
    <property type="molecule type" value="Genomic_DNA"/>
</dbReference>
<proteinExistence type="inferred from homology"/>
<keyword evidence="6 10" id="KW-0472">Membrane</keyword>
<keyword evidence="8" id="KW-0807">Transducer</keyword>
<dbReference type="SUPFAM" id="SSF158472">
    <property type="entry name" value="HAMP domain-like"/>
    <property type="match status" value="1"/>
</dbReference>
<dbReference type="SMART" id="SM00304">
    <property type="entry name" value="HAMP"/>
    <property type="match status" value="2"/>
</dbReference>
<evidence type="ECO:0000256" key="5">
    <source>
        <dbReference type="ARBA" id="ARBA00022989"/>
    </source>
</evidence>
<dbReference type="PROSITE" id="PS50885">
    <property type="entry name" value="HAMP"/>
    <property type="match status" value="2"/>
</dbReference>
<feature type="domain" description="HAMP" evidence="12">
    <location>
        <begin position="222"/>
        <end position="275"/>
    </location>
</feature>
<feature type="domain" description="HAMP" evidence="12">
    <location>
        <begin position="303"/>
        <end position="355"/>
    </location>
</feature>
<dbReference type="CDD" id="cd11386">
    <property type="entry name" value="MCP_signal"/>
    <property type="match status" value="1"/>
</dbReference>
<reference evidence="13 14" key="1">
    <citation type="submission" date="2024-03" db="EMBL/GenBank/DDBJ databases">
        <title>Community enrichment and isolation of bacterial strains for fucoidan degradation.</title>
        <authorList>
            <person name="Sichert A."/>
        </authorList>
    </citation>
    <scope>NUCLEOTIDE SEQUENCE [LARGE SCALE GENOMIC DNA]</scope>
    <source>
        <strain evidence="13 14">AS62</strain>
    </source>
</reference>
<evidence type="ECO:0000256" key="2">
    <source>
        <dbReference type="ARBA" id="ARBA00022475"/>
    </source>
</evidence>
<evidence type="ECO:0000256" key="1">
    <source>
        <dbReference type="ARBA" id="ARBA00004651"/>
    </source>
</evidence>
<keyword evidence="2" id="KW-1003">Cell membrane</keyword>
<evidence type="ECO:0000256" key="3">
    <source>
        <dbReference type="ARBA" id="ARBA00022500"/>
    </source>
</evidence>
<dbReference type="Gene3D" id="6.10.340.10">
    <property type="match status" value="1"/>
</dbReference>
<comment type="similarity">
    <text evidence="7">Belongs to the methyl-accepting chemotaxis (MCP) protein family.</text>
</comment>
<dbReference type="SUPFAM" id="SSF103190">
    <property type="entry name" value="Sensory domain-like"/>
    <property type="match status" value="1"/>
</dbReference>
<evidence type="ECO:0000256" key="6">
    <source>
        <dbReference type="ARBA" id="ARBA00023136"/>
    </source>
</evidence>
<evidence type="ECO:0000313" key="14">
    <source>
        <dbReference type="Proteomes" id="UP001477870"/>
    </source>
</evidence>
<name>A0ABU9T210_9HYPH</name>
<feature type="domain" description="Methyl-accepting transducer" evidence="11">
    <location>
        <begin position="360"/>
        <end position="589"/>
    </location>
</feature>